<accession>A0A382FWQ2</accession>
<evidence type="ECO:0000259" key="1">
    <source>
        <dbReference type="Pfam" id="PF13439"/>
    </source>
</evidence>
<dbReference type="InterPro" id="IPR028098">
    <property type="entry name" value="Glyco_trans_4-like_N"/>
</dbReference>
<proteinExistence type="predicted"/>
<sequence length="188" mass="21665">MINQSFVYEQIESLKNFEIDYDTYFIKGRGVFGYLKNVIPLISKINSYKPDIVHAHYGLSGLLVSLQNKVPVIITFHGSDTNDDKINYLSKIGAKLASVCIFVNHKQKFNMNYRGKVGIIPCGVNMEVFFPINKMHARRLLDLDKEKLYILFPSRFDNRIKNYSLAKKVTDMLEQDVVLVELDGYSRS</sequence>
<evidence type="ECO:0000313" key="2">
    <source>
        <dbReference type="EMBL" id="SVB67468.1"/>
    </source>
</evidence>
<protein>
    <recommendedName>
        <fullName evidence="1">Glycosyltransferase subfamily 4-like N-terminal domain-containing protein</fullName>
    </recommendedName>
</protein>
<dbReference type="Pfam" id="PF13439">
    <property type="entry name" value="Glyco_transf_4"/>
    <property type="match status" value="1"/>
</dbReference>
<dbReference type="SUPFAM" id="SSF53756">
    <property type="entry name" value="UDP-Glycosyltransferase/glycogen phosphorylase"/>
    <property type="match status" value="1"/>
</dbReference>
<name>A0A382FWQ2_9ZZZZ</name>
<dbReference type="EMBL" id="UINC01052298">
    <property type="protein sequence ID" value="SVB67468.1"/>
    <property type="molecule type" value="Genomic_DNA"/>
</dbReference>
<feature type="domain" description="Glycosyltransferase subfamily 4-like N-terminal" evidence="1">
    <location>
        <begin position="34"/>
        <end position="127"/>
    </location>
</feature>
<gene>
    <name evidence="2" type="ORF">METZ01_LOCUS220322</name>
</gene>
<organism evidence="2">
    <name type="scientific">marine metagenome</name>
    <dbReference type="NCBI Taxonomy" id="408172"/>
    <lineage>
        <taxon>unclassified sequences</taxon>
        <taxon>metagenomes</taxon>
        <taxon>ecological metagenomes</taxon>
    </lineage>
</organism>
<feature type="non-terminal residue" evidence="2">
    <location>
        <position position="188"/>
    </location>
</feature>
<reference evidence="2" key="1">
    <citation type="submission" date="2018-05" db="EMBL/GenBank/DDBJ databases">
        <authorList>
            <person name="Lanie J.A."/>
            <person name="Ng W.-L."/>
            <person name="Kazmierczak K.M."/>
            <person name="Andrzejewski T.M."/>
            <person name="Davidsen T.M."/>
            <person name="Wayne K.J."/>
            <person name="Tettelin H."/>
            <person name="Glass J.I."/>
            <person name="Rusch D."/>
            <person name="Podicherti R."/>
            <person name="Tsui H.-C.T."/>
            <person name="Winkler M.E."/>
        </authorList>
    </citation>
    <scope>NUCLEOTIDE SEQUENCE</scope>
</reference>
<dbReference type="Gene3D" id="3.40.50.2000">
    <property type="entry name" value="Glycogen Phosphorylase B"/>
    <property type="match status" value="2"/>
</dbReference>
<dbReference type="AlphaFoldDB" id="A0A382FWQ2"/>